<organism evidence="2">
    <name type="scientific">Picea sitchensis</name>
    <name type="common">Sitka spruce</name>
    <name type="synonym">Pinus sitchensis</name>
    <dbReference type="NCBI Taxonomy" id="3332"/>
    <lineage>
        <taxon>Eukaryota</taxon>
        <taxon>Viridiplantae</taxon>
        <taxon>Streptophyta</taxon>
        <taxon>Embryophyta</taxon>
        <taxon>Tracheophyta</taxon>
        <taxon>Spermatophyta</taxon>
        <taxon>Pinopsida</taxon>
        <taxon>Pinidae</taxon>
        <taxon>Conifers I</taxon>
        <taxon>Pinales</taxon>
        <taxon>Pinaceae</taxon>
        <taxon>Picea</taxon>
    </lineage>
</organism>
<feature type="region of interest" description="Disordered" evidence="1">
    <location>
        <begin position="1"/>
        <end position="30"/>
    </location>
</feature>
<sequence length="114" mass="12626">MGADAGSVPHTSKKPTRSQEDSEAAEYTEKYNRYEAEYVRRVKAKYFSKKSLYGGIIFDKEITVDDEVIRTSKDPPMKPFVDASCLGEEHKSSTSAGDPSANAANRKSQSRKNG</sequence>
<protein>
    <submittedName>
        <fullName evidence="2">Uncharacterized protein</fullName>
    </submittedName>
</protein>
<proteinExistence type="evidence at transcript level"/>
<evidence type="ECO:0000256" key="1">
    <source>
        <dbReference type="SAM" id="MobiDB-lite"/>
    </source>
</evidence>
<dbReference type="PANTHER" id="PTHR36078">
    <property type="entry name" value="BNACNNG21220D PROTEIN"/>
    <property type="match status" value="1"/>
</dbReference>
<dbReference type="PANTHER" id="PTHR36078:SF2">
    <property type="entry name" value="OS09G0473966 PROTEIN"/>
    <property type="match status" value="1"/>
</dbReference>
<name>A9P231_PICSI</name>
<feature type="region of interest" description="Disordered" evidence="1">
    <location>
        <begin position="71"/>
        <end position="114"/>
    </location>
</feature>
<dbReference type="EMBL" id="EF087707">
    <property type="protein sequence ID" value="ABK26942.1"/>
    <property type="molecule type" value="mRNA"/>
</dbReference>
<evidence type="ECO:0000313" key="2">
    <source>
        <dbReference type="EMBL" id="ABK26942.1"/>
    </source>
</evidence>
<accession>A9P231</accession>
<dbReference type="AlphaFoldDB" id="A9P231"/>
<feature type="compositionally biased region" description="Polar residues" evidence="1">
    <location>
        <begin position="93"/>
        <end position="107"/>
    </location>
</feature>
<dbReference type="OMA" id="VPHTSKK"/>
<reference evidence="2" key="1">
    <citation type="journal article" date="2008" name="BMC Genomics">
        <title>A conifer genomics resource of 200,000 spruce (Picea spp.) ESTs and 6,464 high-quality, sequence-finished full-length cDNAs for Sitka spruce (Picea sitchensis).</title>
        <authorList>
            <person name="Ralph S.G."/>
            <person name="Chun H.J."/>
            <person name="Kolosova N."/>
            <person name="Cooper D."/>
            <person name="Oddy C."/>
            <person name="Ritland C.E."/>
            <person name="Kirkpatrick R."/>
            <person name="Moore R."/>
            <person name="Barber S."/>
            <person name="Holt R.A."/>
            <person name="Jones S.J."/>
            <person name="Marra M.A."/>
            <person name="Douglas C.J."/>
            <person name="Ritland K."/>
            <person name="Bohlmann J."/>
        </authorList>
    </citation>
    <scope>NUCLEOTIDE SEQUENCE</scope>
    <source>
        <tissue evidence="2">Green portion of the leader tissue</tissue>
    </source>
</reference>